<dbReference type="InterPro" id="IPR036396">
    <property type="entry name" value="Cyt_P450_sf"/>
</dbReference>
<dbReference type="Pfam" id="PF00067">
    <property type="entry name" value="p450"/>
    <property type="match status" value="1"/>
</dbReference>
<keyword evidence="9" id="KW-1133">Transmembrane helix</keyword>
<evidence type="ECO:0000256" key="2">
    <source>
        <dbReference type="ARBA" id="ARBA00010617"/>
    </source>
</evidence>
<dbReference type="PRINTS" id="PR00463">
    <property type="entry name" value="EP450I"/>
</dbReference>
<feature type="transmembrane region" description="Helical" evidence="9">
    <location>
        <begin position="63"/>
        <end position="81"/>
    </location>
</feature>
<sequence>MSLSPTGVLAAASGISTHLLVFRVGEWDAVSPLIFVSYLSVFLVGTLVANLQFHIPVIEVTKLAGYHVFGLYLSMLIYRVFLHRLSKYPGPFLARVTNFYITARSMRKLHLFEEVEKLHAEYGDYVRLGPSELSIADPQAVKAIYGSQSPTSKGPWYTLLEPRIPLFMARDKQEHARRRKVWDQGFSTKALLGYDPRITKAINQLLNVIEGQRGRPIDITQWFAFFVFDVMEDLAFNKSSNMLADGKEAYVFSTIRADMYNIAFFSHLPWLLPFPKRTPLLNHNYLKFWNWIQNQINERIKNEPDQPDIFSWILSAYNKSAKTQRDNFNLHGDAQLIVIAGSDSTAAALTHIFFQLAHDPVLVQALQKELDALPDLTHDNLQTVELLDAVINETMRLHPPVPSGTQRVTPPEGLRIGDNLIPGDVIVQVPSYTVFRDPRAFEFPTEFIPERWTTRPELIKDRSVFIPFNTGPYGCVGKRLALIEIRRVVAEILSRYDFTTTPDHDKKAFLDGKQDTFTLVSAPLRYPDSPEYQNLTAIVTGATGVSGYHMVKVLSASSRWTKILCLSRRPPPQNFFTDLGEGAQRVEHLSVDLLLKPTEIANRLRDKIQNVDAVFYHSYMHPVSQGNAKDFWSNADEVSKVNVLLFENFIGALREAGLKPRRFLLQTGTKQYGFYLGPAAIPAFESDPRITLDENFYYAQEDALEAYCQAVGAKWNVTRPSYIIGAVSDGLLNHLIGIGIYAAVQAHLNQPITYPGDYAAWDREQVQSTGLLNAYFAEWLVLTDKTGNEAFNIHDGLSFTWGRLWPYLAQWYNVGWNPPEADVARYRTMQLPGPQTPRGYGPQATLRSTFSLLEWSHNPEVEKAWKELAQQHSLVLNPFDDHYRSRIFSFADSAIIGEAPMVTSVRKARLFGFFGTVDSYHSIFNALHEMARLRLIVGPTASKFEH</sequence>
<name>A0A7C8IPD6_9PEZI</name>
<feature type="domain" description="PRISE-like Rossmann-fold" evidence="10">
    <location>
        <begin position="537"/>
        <end position="814"/>
    </location>
</feature>
<dbReference type="InterPro" id="IPR001128">
    <property type="entry name" value="Cyt_P450"/>
</dbReference>
<dbReference type="GO" id="GO:0016705">
    <property type="term" value="F:oxidoreductase activity, acting on paired donors, with incorporation or reduction of molecular oxygen"/>
    <property type="evidence" value="ECO:0007669"/>
    <property type="project" value="InterPro"/>
</dbReference>
<proteinExistence type="inferred from homology"/>
<dbReference type="OrthoDB" id="6692864at2759"/>
<dbReference type="SUPFAM" id="SSF48264">
    <property type="entry name" value="Cytochrome P450"/>
    <property type="match status" value="1"/>
</dbReference>
<keyword evidence="7" id="KW-0503">Monooxygenase</keyword>
<evidence type="ECO:0000313" key="11">
    <source>
        <dbReference type="EMBL" id="KAF2963142.1"/>
    </source>
</evidence>
<dbReference type="CDD" id="cd08948">
    <property type="entry name" value="5beta-POR_like_SDR_a"/>
    <property type="match status" value="1"/>
</dbReference>
<feature type="transmembrane region" description="Helical" evidence="9">
    <location>
        <begin position="30"/>
        <end position="51"/>
    </location>
</feature>
<feature type="binding site" description="axial binding residue" evidence="8">
    <location>
        <position position="475"/>
    </location>
    <ligand>
        <name>heme</name>
        <dbReference type="ChEBI" id="CHEBI:30413"/>
    </ligand>
    <ligandPart>
        <name>Fe</name>
        <dbReference type="ChEBI" id="CHEBI:18248"/>
    </ligandPart>
</feature>
<dbReference type="InParanoid" id="A0A7C8IPD6"/>
<dbReference type="SUPFAM" id="SSF51735">
    <property type="entry name" value="NAD(P)-binding Rossmann-fold domains"/>
    <property type="match status" value="1"/>
</dbReference>
<organism evidence="11 12">
    <name type="scientific">Xylaria multiplex</name>
    <dbReference type="NCBI Taxonomy" id="323545"/>
    <lineage>
        <taxon>Eukaryota</taxon>
        <taxon>Fungi</taxon>
        <taxon>Dikarya</taxon>
        <taxon>Ascomycota</taxon>
        <taxon>Pezizomycotina</taxon>
        <taxon>Sordariomycetes</taxon>
        <taxon>Xylariomycetidae</taxon>
        <taxon>Xylariales</taxon>
        <taxon>Xylariaceae</taxon>
        <taxon>Xylaria</taxon>
    </lineage>
</organism>
<comment type="similarity">
    <text evidence="2">Belongs to the cytochrome P450 family.</text>
</comment>
<keyword evidence="9" id="KW-0472">Membrane</keyword>
<evidence type="ECO:0000259" key="10">
    <source>
        <dbReference type="Pfam" id="PF22917"/>
    </source>
</evidence>
<evidence type="ECO:0000256" key="8">
    <source>
        <dbReference type="PIRSR" id="PIRSR602401-1"/>
    </source>
</evidence>
<protein>
    <recommendedName>
        <fullName evidence="10">PRISE-like Rossmann-fold domain-containing protein</fullName>
    </recommendedName>
</protein>
<keyword evidence="4 8" id="KW-0479">Metal-binding</keyword>
<evidence type="ECO:0000256" key="4">
    <source>
        <dbReference type="ARBA" id="ARBA00022723"/>
    </source>
</evidence>
<evidence type="ECO:0000256" key="5">
    <source>
        <dbReference type="ARBA" id="ARBA00023002"/>
    </source>
</evidence>
<dbReference type="InterPro" id="IPR036291">
    <property type="entry name" value="NAD(P)-bd_dom_sf"/>
</dbReference>
<dbReference type="Proteomes" id="UP000481858">
    <property type="component" value="Unassembled WGS sequence"/>
</dbReference>
<dbReference type="PANTHER" id="PTHR24305">
    <property type="entry name" value="CYTOCHROME P450"/>
    <property type="match status" value="1"/>
</dbReference>
<evidence type="ECO:0000256" key="7">
    <source>
        <dbReference type="ARBA" id="ARBA00023033"/>
    </source>
</evidence>
<dbReference type="InterPro" id="IPR050121">
    <property type="entry name" value="Cytochrome_P450_monoxygenase"/>
</dbReference>
<dbReference type="InterPro" id="IPR055222">
    <property type="entry name" value="PRISE-like_Rossmann-fold"/>
</dbReference>
<evidence type="ECO:0000256" key="9">
    <source>
        <dbReference type="SAM" id="Phobius"/>
    </source>
</evidence>
<reference evidence="11 12" key="1">
    <citation type="submission" date="2019-12" db="EMBL/GenBank/DDBJ databases">
        <title>Draft genome sequence of the ascomycete Xylaria multiplex DSM 110363.</title>
        <authorList>
            <person name="Buettner E."/>
            <person name="Kellner H."/>
        </authorList>
    </citation>
    <scope>NUCLEOTIDE SEQUENCE [LARGE SCALE GENOMIC DNA]</scope>
    <source>
        <strain evidence="11 12">DSM 110363</strain>
    </source>
</reference>
<evidence type="ECO:0000256" key="3">
    <source>
        <dbReference type="ARBA" id="ARBA00022617"/>
    </source>
</evidence>
<dbReference type="GO" id="GO:0004497">
    <property type="term" value="F:monooxygenase activity"/>
    <property type="evidence" value="ECO:0007669"/>
    <property type="project" value="UniProtKB-KW"/>
</dbReference>
<evidence type="ECO:0000256" key="1">
    <source>
        <dbReference type="ARBA" id="ARBA00001971"/>
    </source>
</evidence>
<keyword evidence="12" id="KW-1185">Reference proteome</keyword>
<keyword evidence="6 8" id="KW-0408">Iron</keyword>
<dbReference type="AlphaFoldDB" id="A0A7C8IPD6"/>
<evidence type="ECO:0000313" key="12">
    <source>
        <dbReference type="Proteomes" id="UP000481858"/>
    </source>
</evidence>
<keyword evidence="3 8" id="KW-0349">Heme</keyword>
<accession>A0A7C8IPD6</accession>
<comment type="cofactor">
    <cofactor evidence="1 8">
        <name>heme</name>
        <dbReference type="ChEBI" id="CHEBI:30413"/>
    </cofactor>
</comment>
<dbReference type="Gene3D" id="1.10.630.10">
    <property type="entry name" value="Cytochrome P450"/>
    <property type="match status" value="1"/>
</dbReference>
<dbReference type="EMBL" id="WUBL01000229">
    <property type="protein sequence ID" value="KAF2963142.1"/>
    <property type="molecule type" value="Genomic_DNA"/>
</dbReference>
<dbReference type="GO" id="GO:0005506">
    <property type="term" value="F:iron ion binding"/>
    <property type="evidence" value="ECO:0007669"/>
    <property type="project" value="InterPro"/>
</dbReference>
<dbReference type="PRINTS" id="PR00385">
    <property type="entry name" value="P450"/>
</dbReference>
<dbReference type="PANTHER" id="PTHR24305:SF187">
    <property type="entry name" value="P450, PUTATIVE (EUROFUNG)-RELATED"/>
    <property type="match status" value="1"/>
</dbReference>
<dbReference type="GO" id="GO:0020037">
    <property type="term" value="F:heme binding"/>
    <property type="evidence" value="ECO:0007669"/>
    <property type="project" value="InterPro"/>
</dbReference>
<evidence type="ECO:0000256" key="6">
    <source>
        <dbReference type="ARBA" id="ARBA00023004"/>
    </source>
</evidence>
<gene>
    <name evidence="11" type="ORF">GQX73_g10428</name>
</gene>
<dbReference type="CDD" id="cd11061">
    <property type="entry name" value="CYP67-like"/>
    <property type="match status" value="1"/>
</dbReference>
<dbReference type="InterPro" id="IPR002401">
    <property type="entry name" value="Cyt_P450_E_grp-I"/>
</dbReference>
<comment type="caution">
    <text evidence="11">The sequence shown here is derived from an EMBL/GenBank/DDBJ whole genome shotgun (WGS) entry which is preliminary data.</text>
</comment>
<dbReference type="Gene3D" id="3.40.50.720">
    <property type="entry name" value="NAD(P)-binding Rossmann-like Domain"/>
    <property type="match status" value="1"/>
</dbReference>
<dbReference type="Pfam" id="PF22917">
    <property type="entry name" value="PRISE"/>
    <property type="match status" value="1"/>
</dbReference>
<keyword evidence="5" id="KW-0560">Oxidoreductase</keyword>
<keyword evidence="9" id="KW-0812">Transmembrane</keyword>